<dbReference type="Proteomes" id="UP000027195">
    <property type="component" value="Unassembled WGS sequence"/>
</dbReference>
<evidence type="ECO:0000313" key="1">
    <source>
        <dbReference type="EMBL" id="KDQ05835.1"/>
    </source>
</evidence>
<sequence length="423" mass="48011">MGEKKTYKTLFVLEPSRAARKRDLQRDDVAWATLDLRDSVVDTLLTLDGAKGFFFLEWAEDATRPTPLPGHTRVRIHELLVTALRWQETCRFEISLCPWSDFVEIALGEQRGLEKICQTFDLVFGGADLMLDLSDPVYKLQGKANAYLDSLRWLAGHICVWPPPNEVIAASRKYEVIRDLDFIARTVTRSCRPQTRLLGQCTPLNRDPRYVFKREGSDTSNHREWGTDVSASRCRKMAADPGQYRWMCQDIVPYLRDLGEIRVYIIGGTYHSFIVTAWNEAEGGWDTESSGRLASLEHMSRMAGAGHRTNDVFFCNVPSAVEEELGLRQLKTFVYDTYKALCRVEGRRLNASSLSLHQIARLDIGVMRGTTGRLDYFVNEVERGSLVSLFLGSDRDRGMDIISAWGRAMEAHLDLCQTSLPGQ</sequence>
<organism evidence="1 2">
    <name type="scientific">Botryobasidium botryosum (strain FD-172 SS1)</name>
    <dbReference type="NCBI Taxonomy" id="930990"/>
    <lineage>
        <taxon>Eukaryota</taxon>
        <taxon>Fungi</taxon>
        <taxon>Dikarya</taxon>
        <taxon>Basidiomycota</taxon>
        <taxon>Agaricomycotina</taxon>
        <taxon>Agaricomycetes</taxon>
        <taxon>Cantharellales</taxon>
        <taxon>Botryobasidiaceae</taxon>
        <taxon>Botryobasidium</taxon>
    </lineage>
</organism>
<reference evidence="2" key="1">
    <citation type="journal article" date="2014" name="Proc. Natl. Acad. Sci. U.S.A.">
        <title>Extensive sampling of basidiomycete genomes demonstrates inadequacy of the white-rot/brown-rot paradigm for wood decay fungi.</title>
        <authorList>
            <person name="Riley R."/>
            <person name="Salamov A.A."/>
            <person name="Brown D.W."/>
            <person name="Nagy L.G."/>
            <person name="Floudas D."/>
            <person name="Held B.W."/>
            <person name="Levasseur A."/>
            <person name="Lombard V."/>
            <person name="Morin E."/>
            <person name="Otillar R."/>
            <person name="Lindquist E.A."/>
            <person name="Sun H."/>
            <person name="LaButti K.M."/>
            <person name="Schmutz J."/>
            <person name="Jabbour D."/>
            <person name="Luo H."/>
            <person name="Baker S.E."/>
            <person name="Pisabarro A.G."/>
            <person name="Walton J.D."/>
            <person name="Blanchette R.A."/>
            <person name="Henrissat B."/>
            <person name="Martin F."/>
            <person name="Cullen D."/>
            <person name="Hibbett D.S."/>
            <person name="Grigoriev I.V."/>
        </authorList>
    </citation>
    <scope>NUCLEOTIDE SEQUENCE [LARGE SCALE GENOMIC DNA]</scope>
    <source>
        <strain evidence="2">FD-172 SS1</strain>
    </source>
</reference>
<name>A0A067LUF1_BOTB1</name>
<dbReference type="AlphaFoldDB" id="A0A067LUF1"/>
<protein>
    <submittedName>
        <fullName evidence="1">Uncharacterized protein</fullName>
    </submittedName>
</protein>
<dbReference type="EMBL" id="KL198181">
    <property type="protein sequence ID" value="KDQ05835.1"/>
    <property type="molecule type" value="Genomic_DNA"/>
</dbReference>
<dbReference type="InParanoid" id="A0A067LUF1"/>
<dbReference type="HOGENOM" id="CLU_056197_0_0_1"/>
<keyword evidence="2" id="KW-1185">Reference proteome</keyword>
<dbReference type="STRING" id="930990.A0A067LUF1"/>
<evidence type="ECO:0000313" key="2">
    <source>
        <dbReference type="Proteomes" id="UP000027195"/>
    </source>
</evidence>
<accession>A0A067LUF1</accession>
<gene>
    <name evidence="1" type="ORF">BOTBODRAFT_182182</name>
</gene>
<proteinExistence type="predicted"/>
<dbReference type="OrthoDB" id="3270899at2759"/>